<dbReference type="AlphaFoldDB" id="F0W954"/>
<organism evidence="1">
    <name type="scientific">Albugo laibachii Nc14</name>
    <dbReference type="NCBI Taxonomy" id="890382"/>
    <lineage>
        <taxon>Eukaryota</taxon>
        <taxon>Sar</taxon>
        <taxon>Stramenopiles</taxon>
        <taxon>Oomycota</taxon>
        <taxon>Peronosporomycetes</taxon>
        <taxon>Albuginales</taxon>
        <taxon>Albuginaceae</taxon>
        <taxon>Albugo</taxon>
    </lineage>
</organism>
<dbReference type="GO" id="GO:0006508">
    <property type="term" value="P:proteolysis"/>
    <property type="evidence" value="ECO:0007669"/>
    <property type="project" value="UniProtKB-KW"/>
</dbReference>
<dbReference type="EMBL" id="FR824083">
    <property type="protein sequence ID" value="CCA17667.1"/>
    <property type="molecule type" value="Genomic_DNA"/>
</dbReference>
<dbReference type="GO" id="GO:0030686">
    <property type="term" value="C:90S preribosome"/>
    <property type="evidence" value="ECO:0007669"/>
    <property type="project" value="TreeGrafter"/>
</dbReference>
<keyword evidence="1" id="KW-0645">Protease</keyword>
<reference evidence="1" key="2">
    <citation type="submission" date="2011-02" db="EMBL/GenBank/DDBJ databases">
        <authorList>
            <person name="MacLean D."/>
        </authorList>
    </citation>
    <scope>NUCLEOTIDE SEQUENCE</scope>
</reference>
<dbReference type="InterPro" id="IPR032704">
    <property type="entry name" value="Cms1"/>
</dbReference>
<dbReference type="PANTHER" id="PTHR24030">
    <property type="entry name" value="PROTEIN CMSS1"/>
    <property type="match status" value="1"/>
</dbReference>
<dbReference type="SUPFAM" id="SSF52540">
    <property type="entry name" value="P-loop containing nucleoside triphosphate hydrolases"/>
    <property type="match status" value="1"/>
</dbReference>
<dbReference type="PANTHER" id="PTHR24030:SF0">
    <property type="entry name" value="PROTEIN CMSS1"/>
    <property type="match status" value="1"/>
</dbReference>
<dbReference type="GO" id="GO:0005634">
    <property type="term" value="C:nucleus"/>
    <property type="evidence" value="ECO:0007669"/>
    <property type="project" value="TreeGrafter"/>
</dbReference>
<dbReference type="Pfam" id="PF14617">
    <property type="entry name" value="CMS1"/>
    <property type="match status" value="1"/>
</dbReference>
<dbReference type="HOGENOM" id="CLU_992001_0_0_1"/>
<gene>
    <name evidence="1" type="primary">AlNc14C38G3321</name>
    <name evidence="1" type="ORF">ALNC14_038100</name>
</gene>
<protein>
    <submittedName>
        <fullName evidence="1">Ubiquitinspecific protease putative</fullName>
    </submittedName>
</protein>
<dbReference type="InterPro" id="IPR027417">
    <property type="entry name" value="P-loop_NTPase"/>
</dbReference>
<accession>F0W954</accession>
<sequence length="276" mass="31718">MSTDQQILNDDLLDENWTRASIALSEGSSVLSLSGEDSVEEELEDLSGTIKRPREAQAEEQTQTKVSDKRQKLHTRCMALHRMSHRQVYNVISQAYNKHHGGKMSELELADAIQEASVLELPNLGKHTLENLPLYLRHIMPDWKLRLRKKNPEKSPLMLIMCSSAERVIRVTKSLASFKCRIAKLFSRHTKIEQQEWQLKKFYSPIAIGTPARVKKLLESGALSLQNTAFVVIDMHLNQKICSILDVKETSLDLMELLQYHFMKKISQDDSKLIFY</sequence>
<dbReference type="GO" id="GO:0008233">
    <property type="term" value="F:peptidase activity"/>
    <property type="evidence" value="ECO:0007669"/>
    <property type="project" value="UniProtKB-KW"/>
</dbReference>
<name>F0W954_9STRA</name>
<reference evidence="1" key="1">
    <citation type="journal article" date="2011" name="PLoS Biol.">
        <title>Gene gain and loss during evolution of obligate parasitism in the white rust pathogen of Arabidopsis thaliana.</title>
        <authorList>
            <person name="Kemen E."/>
            <person name="Gardiner A."/>
            <person name="Schultz-Larsen T."/>
            <person name="Kemen A.C."/>
            <person name="Balmuth A.L."/>
            <person name="Robert-Seilaniantz A."/>
            <person name="Bailey K."/>
            <person name="Holub E."/>
            <person name="Studholme D.J."/>
            <person name="Maclean D."/>
            <person name="Jones J.D."/>
        </authorList>
    </citation>
    <scope>NUCLEOTIDE SEQUENCE</scope>
</reference>
<proteinExistence type="predicted"/>
<dbReference type="Gene3D" id="3.40.50.300">
    <property type="entry name" value="P-loop containing nucleotide triphosphate hydrolases"/>
    <property type="match status" value="1"/>
</dbReference>
<evidence type="ECO:0000313" key="1">
    <source>
        <dbReference type="EMBL" id="CCA17667.1"/>
    </source>
</evidence>
<keyword evidence="1" id="KW-0378">Hydrolase</keyword>